<accession>A0A226D6T3</accession>
<keyword evidence="2" id="KW-1185">Reference proteome</keyword>
<reference evidence="1 2" key="1">
    <citation type="submission" date="2015-12" db="EMBL/GenBank/DDBJ databases">
        <title>The genome of Folsomia candida.</title>
        <authorList>
            <person name="Faddeeva A."/>
            <person name="Derks M.F."/>
            <person name="Anvar Y."/>
            <person name="Smit S."/>
            <person name="Van Straalen N."/>
            <person name="Roelofs D."/>
        </authorList>
    </citation>
    <scope>NUCLEOTIDE SEQUENCE [LARGE SCALE GENOMIC DNA]</scope>
    <source>
        <strain evidence="1 2">VU population</strain>
        <tissue evidence="1">Whole body</tissue>
    </source>
</reference>
<proteinExistence type="predicted"/>
<dbReference type="InterPro" id="IPR027417">
    <property type="entry name" value="P-loop_NTPase"/>
</dbReference>
<dbReference type="EMBL" id="LNIX01000031">
    <property type="protein sequence ID" value="OXA40919.1"/>
    <property type="molecule type" value="Genomic_DNA"/>
</dbReference>
<protein>
    <submittedName>
        <fullName evidence="1">Uncharacterized protein</fullName>
    </submittedName>
</protein>
<comment type="caution">
    <text evidence="1">The sequence shown here is derived from an EMBL/GenBank/DDBJ whole genome shotgun (WGS) entry which is preliminary data.</text>
</comment>
<organism evidence="1 2">
    <name type="scientific">Folsomia candida</name>
    <name type="common">Springtail</name>
    <dbReference type="NCBI Taxonomy" id="158441"/>
    <lineage>
        <taxon>Eukaryota</taxon>
        <taxon>Metazoa</taxon>
        <taxon>Ecdysozoa</taxon>
        <taxon>Arthropoda</taxon>
        <taxon>Hexapoda</taxon>
        <taxon>Collembola</taxon>
        <taxon>Entomobryomorpha</taxon>
        <taxon>Isotomoidea</taxon>
        <taxon>Isotomidae</taxon>
        <taxon>Proisotominae</taxon>
        <taxon>Folsomia</taxon>
    </lineage>
</organism>
<sequence>MILGDLGKEKQVCVVWLVGTKIEKGHLEADLQGIVNNQKTPQLNSACTFVLEVMGAVEKCQKDTSTPLQHIITGQSLGGWLAQGATYAVKYLKLTAIKFILSNVDQYHPYCVVFDSPGARQMLHYIYSLPEIRPTHDFPTVTLDICNYVIYPNFVNVINSPFGDMVQISSEQVTAAFQEFDPLEDTILSHLSHVSRSAVLEDTNVNLDPAKSEDLTYSRVVKWPLIVYKGWDTKLDKTVGGWVELFREGISPLQDKHARRELSKWGSSPEKYCTTSPLEGEEVNLSTTRISETERKITEQFERILLWKKYFGDDKLCHVNPTCSPELTHFLQADYKFSRENGRMSFKNQETYKLVKNCCSFNLQNELLEGTENLPDYELTSVLLQNKNPVTILTSTSKNLLTLNLLKIIFLKRAGLNDLLKTALILKYDSNNPIYGNKFAEKLGEIKLIVMDCIEGGDVLEDEIGKFSSNPSIKYVWLKYCPDKKQTNPDGQLQTVENTAISEYSMVPQFEIDDELMSCMLLKNIRFQGQPRLLRDIISDKENEFKDFVKSSPSTILSILEDPGCIVDLVNYSDDSNFTHLFELQLQYIPNFYMMRTINKPGLELEGTCGYLKQNKSITCYIGREEIYVNGRSNVRYEFDKPLLRELNECSRLKLEPHKTLNMFKSFVQKLKEGGELNFESYNNKYVAFSSDEKKDFMDHKDFPIEPVEISEDDLSLEKNQFIVLSDEPGMGKSTTVITLANKILQQNLYTNNINFLIVIELKTLK</sequence>
<evidence type="ECO:0000313" key="2">
    <source>
        <dbReference type="Proteomes" id="UP000198287"/>
    </source>
</evidence>
<dbReference type="AlphaFoldDB" id="A0A226D6T3"/>
<name>A0A226D6T3_FOLCA</name>
<evidence type="ECO:0000313" key="1">
    <source>
        <dbReference type="EMBL" id="OXA40919.1"/>
    </source>
</evidence>
<gene>
    <name evidence="1" type="ORF">Fcan01_24221</name>
</gene>
<dbReference type="Proteomes" id="UP000198287">
    <property type="component" value="Unassembled WGS sequence"/>
</dbReference>
<dbReference type="Gene3D" id="3.40.50.300">
    <property type="entry name" value="P-loop containing nucleotide triphosphate hydrolases"/>
    <property type="match status" value="1"/>
</dbReference>
<dbReference type="OrthoDB" id="6693298at2759"/>